<evidence type="ECO:0000313" key="4">
    <source>
        <dbReference type="Proteomes" id="UP000285324"/>
    </source>
</evidence>
<dbReference type="AlphaFoldDB" id="A0A424WCT1"/>
<feature type="compositionally biased region" description="Polar residues" evidence="1">
    <location>
        <begin position="34"/>
        <end position="43"/>
    </location>
</feature>
<keyword evidence="2" id="KW-0732">Signal</keyword>
<evidence type="ECO:0000256" key="2">
    <source>
        <dbReference type="SAM" id="SignalP"/>
    </source>
</evidence>
<gene>
    <name evidence="3" type="ORF">DY367_14090</name>
</gene>
<feature type="chain" id="PRO_5019012025" evidence="2">
    <location>
        <begin position="29"/>
        <end position="79"/>
    </location>
</feature>
<organism evidence="3 4">
    <name type="scientific">Alcaligenes xylosoxydans xylosoxydans</name>
    <name type="common">Achromobacter xylosoxidans</name>
    <dbReference type="NCBI Taxonomy" id="85698"/>
    <lineage>
        <taxon>Bacteria</taxon>
        <taxon>Pseudomonadati</taxon>
        <taxon>Pseudomonadota</taxon>
        <taxon>Betaproteobacteria</taxon>
        <taxon>Burkholderiales</taxon>
        <taxon>Alcaligenaceae</taxon>
        <taxon>Achromobacter</taxon>
    </lineage>
</organism>
<reference evidence="3 4" key="1">
    <citation type="submission" date="2018-08" db="EMBL/GenBank/DDBJ databases">
        <title>Achromobacter xylosoxidans Genome sequencing and assembly.</title>
        <authorList>
            <person name="Wang R."/>
            <person name="Rensing C."/>
            <person name="Li Y."/>
        </authorList>
    </citation>
    <scope>NUCLEOTIDE SEQUENCE [LARGE SCALE GENOMIC DNA]</scope>
    <source>
        <strain evidence="3 4">GD003A</strain>
    </source>
</reference>
<evidence type="ECO:0000313" key="3">
    <source>
        <dbReference type="EMBL" id="RPJ91054.1"/>
    </source>
</evidence>
<sequence>MTTHSRIAAFLSTSALCLGLAAAPSAFAAGADATSKTGETKTQAQHKHHKSEKTSAKPAAAKSGGAAKTDHSGAAAPAK</sequence>
<name>A0A424WCT1_ALCXX</name>
<dbReference type="EMBL" id="QVXO01000019">
    <property type="protein sequence ID" value="RPJ91054.1"/>
    <property type="molecule type" value="Genomic_DNA"/>
</dbReference>
<feature type="region of interest" description="Disordered" evidence="1">
    <location>
        <begin position="29"/>
        <end position="79"/>
    </location>
</feature>
<proteinExistence type="predicted"/>
<feature type="compositionally biased region" description="Low complexity" evidence="1">
    <location>
        <begin position="56"/>
        <end position="67"/>
    </location>
</feature>
<accession>A0A424WCT1</accession>
<dbReference type="RefSeq" id="WP_118932814.1">
    <property type="nucleotide sequence ID" value="NZ_CP061008.1"/>
</dbReference>
<dbReference type="Proteomes" id="UP000285324">
    <property type="component" value="Unassembled WGS sequence"/>
</dbReference>
<comment type="caution">
    <text evidence="3">The sequence shown here is derived from an EMBL/GenBank/DDBJ whole genome shotgun (WGS) entry which is preliminary data.</text>
</comment>
<feature type="signal peptide" evidence="2">
    <location>
        <begin position="1"/>
        <end position="28"/>
    </location>
</feature>
<protein>
    <submittedName>
        <fullName evidence="3">Uncharacterized protein</fullName>
    </submittedName>
</protein>
<evidence type="ECO:0000256" key="1">
    <source>
        <dbReference type="SAM" id="MobiDB-lite"/>
    </source>
</evidence>